<dbReference type="AlphaFoldDB" id="A0AAE9GWF0"/>
<reference evidence="2 4" key="1">
    <citation type="submission" date="2019-03" db="EMBL/GenBank/DDBJ databases">
        <title>Genomic Encyclopedia of Type Strains, Phase IV (KMG-IV): sequencing the most valuable type-strain genomes for metagenomic binning, comparative biology and taxonomic classification.</title>
        <authorList>
            <person name="Goeker M."/>
        </authorList>
    </citation>
    <scope>NUCLEOTIDE SEQUENCE [LARGE SCALE GENOMIC DNA]</scope>
    <source>
        <strain evidence="2 4">DSM 17474</strain>
    </source>
</reference>
<reference evidence="3" key="3">
    <citation type="journal article" date="2022" name="Res Sq">
        <title>Evolution of multicellular longitudinally dividing oral cavity symbionts (Neisseriaceae).</title>
        <authorList>
            <person name="Nyongesa S."/>
            <person name="Weber P."/>
            <person name="Bernet E."/>
            <person name="Pullido F."/>
            <person name="Nieckarz M."/>
            <person name="Delaby M."/>
            <person name="Nieves C."/>
            <person name="Viehboeck T."/>
            <person name="Krause N."/>
            <person name="Rivera-Millot A."/>
            <person name="Nakamura A."/>
            <person name="Vischer N."/>
            <person name="VanNieuwenhze M."/>
            <person name="Brun Y."/>
            <person name="Cava F."/>
            <person name="Bulgheresi S."/>
            <person name="Veyrier F."/>
        </authorList>
    </citation>
    <scope>NUCLEOTIDE SEQUENCE</scope>
    <source>
        <strain evidence="3">1258/02</strain>
    </source>
</reference>
<dbReference type="Gene3D" id="3.40.1580.10">
    <property type="entry name" value="SMI1/KNR4-like"/>
    <property type="match status" value="1"/>
</dbReference>
<dbReference type="KEGG" id="usu:LVJ78_04215"/>
<evidence type="ECO:0000313" key="3">
    <source>
        <dbReference type="EMBL" id="UOO80224.1"/>
    </source>
</evidence>
<dbReference type="SMART" id="SM00860">
    <property type="entry name" value="SMI1_KNR4"/>
    <property type="match status" value="1"/>
</dbReference>
<dbReference type="InterPro" id="IPR018958">
    <property type="entry name" value="Knr4/Smi1-like_dom"/>
</dbReference>
<name>A0AAE9GWF0_9NEIS</name>
<dbReference type="EMBL" id="SLXE01000012">
    <property type="protein sequence ID" value="TCP06442.1"/>
    <property type="molecule type" value="Genomic_DNA"/>
</dbReference>
<dbReference type="RefSeq" id="WP_132953822.1">
    <property type="nucleotide sequence ID" value="NZ_CP091507.1"/>
</dbReference>
<evidence type="ECO:0000259" key="1">
    <source>
        <dbReference type="SMART" id="SM00860"/>
    </source>
</evidence>
<evidence type="ECO:0000313" key="5">
    <source>
        <dbReference type="Proteomes" id="UP000829756"/>
    </source>
</evidence>
<dbReference type="SUPFAM" id="SSF160631">
    <property type="entry name" value="SMI1/KNR4-like"/>
    <property type="match status" value="1"/>
</dbReference>
<reference evidence="3" key="2">
    <citation type="submission" date="2021-12" db="EMBL/GenBank/DDBJ databases">
        <authorList>
            <person name="Veyrier F.J."/>
        </authorList>
    </citation>
    <scope>NUCLEOTIDE SEQUENCE</scope>
    <source>
        <strain evidence="3">1258/02</strain>
    </source>
</reference>
<evidence type="ECO:0000313" key="2">
    <source>
        <dbReference type="EMBL" id="TCP06442.1"/>
    </source>
</evidence>
<evidence type="ECO:0000313" key="4">
    <source>
        <dbReference type="Proteomes" id="UP000294721"/>
    </source>
</evidence>
<protein>
    <submittedName>
        <fullName evidence="3">SMI1/KNR4 family protein</fullName>
    </submittedName>
    <submittedName>
        <fullName evidence="2">SUKH superfamily protein</fullName>
    </submittedName>
</protein>
<dbReference type="EMBL" id="CP091507">
    <property type="protein sequence ID" value="UOO80224.1"/>
    <property type="molecule type" value="Genomic_DNA"/>
</dbReference>
<gene>
    <name evidence="2" type="ORF">EV680_11271</name>
    <name evidence="3" type="ORF">LVJ78_04215</name>
</gene>
<keyword evidence="4" id="KW-1185">Reference proteome</keyword>
<dbReference type="Proteomes" id="UP000829756">
    <property type="component" value="Chromosome"/>
</dbReference>
<feature type="domain" description="Knr4/Smi1-like" evidence="1">
    <location>
        <begin position="19"/>
        <end position="139"/>
    </location>
</feature>
<dbReference type="InterPro" id="IPR037883">
    <property type="entry name" value="Knr4/Smi1-like_sf"/>
</dbReference>
<dbReference type="Proteomes" id="UP000294721">
    <property type="component" value="Unassembled WGS sequence"/>
</dbReference>
<dbReference type="Pfam" id="PF14567">
    <property type="entry name" value="SUKH_5"/>
    <property type="match status" value="1"/>
</dbReference>
<sequence length="145" mass="16505">MNNKESFKLLISQCTVLGPVSKKIVAAAENELQVSFPEEYKQFLYEFGALMGNGIEIYGLPAQDEANPPFWQNVVTVTQQLQSYNQIGAENKKFIPISSDDMDMNYFMDTTKSPELHIWAIGHDSKLLIASNLYEFMIKIRDLNC</sequence>
<proteinExistence type="predicted"/>
<organism evidence="3 5">
    <name type="scientific">Uruburuella suis</name>
    <dbReference type="NCBI Taxonomy" id="252130"/>
    <lineage>
        <taxon>Bacteria</taxon>
        <taxon>Pseudomonadati</taxon>
        <taxon>Pseudomonadota</taxon>
        <taxon>Betaproteobacteria</taxon>
        <taxon>Neisseriales</taxon>
        <taxon>Neisseriaceae</taxon>
        <taxon>Uruburuella</taxon>
    </lineage>
</organism>
<accession>A0AAE9GWF0</accession>